<keyword evidence="3" id="KW-0847">Vitamin C</keyword>
<organism evidence="8 9">
    <name type="scientific">Nostoc punctiforme NIES-2108</name>
    <dbReference type="NCBI Taxonomy" id="1356359"/>
    <lineage>
        <taxon>Bacteria</taxon>
        <taxon>Bacillati</taxon>
        <taxon>Cyanobacteriota</taxon>
        <taxon>Cyanophyceae</taxon>
        <taxon>Nostocales</taxon>
        <taxon>Nostocaceae</taxon>
        <taxon>Nostoc</taxon>
    </lineage>
</organism>
<evidence type="ECO:0000313" key="9">
    <source>
        <dbReference type="Proteomes" id="UP000252085"/>
    </source>
</evidence>
<protein>
    <submittedName>
        <fullName evidence="8">Proline hydroxylase</fullName>
    </submittedName>
</protein>
<dbReference type="SMART" id="SM00702">
    <property type="entry name" value="P4Hc"/>
    <property type="match status" value="1"/>
</dbReference>
<dbReference type="PANTHER" id="PTHR12907">
    <property type="entry name" value="EGL NINE HOMOLOG-RELATED"/>
    <property type="match status" value="1"/>
</dbReference>
<evidence type="ECO:0000256" key="1">
    <source>
        <dbReference type="ARBA" id="ARBA00001961"/>
    </source>
</evidence>
<dbReference type="InterPro" id="IPR044862">
    <property type="entry name" value="Pro_4_hyd_alph_FE2OG_OXY"/>
</dbReference>
<evidence type="ECO:0000256" key="3">
    <source>
        <dbReference type="ARBA" id="ARBA00022896"/>
    </source>
</evidence>
<evidence type="ECO:0000313" key="8">
    <source>
        <dbReference type="EMBL" id="RCJ40370.1"/>
    </source>
</evidence>
<dbReference type="InterPro" id="IPR005123">
    <property type="entry name" value="Oxoglu/Fe-dep_dioxygenase_dom"/>
</dbReference>
<gene>
    <name evidence="8" type="ORF">A6769_03130</name>
</gene>
<proteinExistence type="predicted"/>
<accession>A0A367RXB2</accession>
<evidence type="ECO:0000256" key="2">
    <source>
        <dbReference type="ARBA" id="ARBA00022723"/>
    </source>
</evidence>
<dbReference type="PROSITE" id="PS51471">
    <property type="entry name" value="FE2OG_OXY"/>
    <property type="match status" value="1"/>
</dbReference>
<dbReference type="Gene3D" id="2.60.120.620">
    <property type="entry name" value="q2cbj1_9rhob like domain"/>
    <property type="match status" value="1"/>
</dbReference>
<dbReference type="PANTHER" id="PTHR12907:SF26">
    <property type="entry name" value="HIF PROLYL HYDROXYLASE, ISOFORM C"/>
    <property type="match status" value="1"/>
</dbReference>
<evidence type="ECO:0000259" key="7">
    <source>
        <dbReference type="PROSITE" id="PS51471"/>
    </source>
</evidence>
<dbReference type="InterPro" id="IPR006620">
    <property type="entry name" value="Pro_4_hyd_alph"/>
</dbReference>
<feature type="domain" description="Fe2OG dioxygenase" evidence="7">
    <location>
        <begin position="173"/>
        <end position="293"/>
    </location>
</feature>
<dbReference type="Proteomes" id="UP000252085">
    <property type="component" value="Unassembled WGS sequence"/>
</dbReference>
<evidence type="ECO:0000256" key="6">
    <source>
        <dbReference type="ARBA" id="ARBA00023004"/>
    </source>
</evidence>
<dbReference type="GO" id="GO:0031418">
    <property type="term" value="F:L-ascorbic acid binding"/>
    <property type="evidence" value="ECO:0007669"/>
    <property type="project" value="UniProtKB-KW"/>
</dbReference>
<comment type="caution">
    <text evidence="8">The sequence shown here is derived from an EMBL/GenBank/DDBJ whole genome shotgun (WGS) entry which is preliminary data.</text>
</comment>
<dbReference type="AlphaFoldDB" id="A0A367RXB2"/>
<keyword evidence="6" id="KW-0408">Iron</keyword>
<dbReference type="Pfam" id="PF13640">
    <property type="entry name" value="2OG-FeII_Oxy_3"/>
    <property type="match status" value="1"/>
</dbReference>
<dbReference type="EMBL" id="LXQE01000075">
    <property type="protein sequence ID" value="RCJ40370.1"/>
    <property type="molecule type" value="Genomic_DNA"/>
</dbReference>
<name>A0A367RXB2_NOSPU</name>
<reference evidence="9" key="1">
    <citation type="submission" date="2016-04" db="EMBL/GenBank/DDBJ databases">
        <authorList>
            <person name="Tabuchi Yagui T.R."/>
        </authorList>
    </citation>
    <scope>NUCLEOTIDE SEQUENCE [LARGE SCALE GENOMIC DNA]</scope>
</reference>
<keyword evidence="2" id="KW-0479">Metal-binding</keyword>
<sequence>MQLASQPFESKDIKVQLLLTGGHQYTVYLKSDAPLLHSLLTTVVAHAYKQESELQNLFQIPINEGRSVLCFPSEHLIGVVTEPPIFVQQSEEIQLQNDYILASDYIQIDNFLQPEEHKHLLTYVLDKESDFLPSNTSTKDINYRQSMVIYSFPEFSELILKRIQAMIPDIMSKLNLPLFSVSQVESQLTAHNDGNYYKLHNDNGSPDTATRELTYVYYFYQEPKSFSGGELLIYDSKIENNVYVNAETFKTVEPRNNSIVFFLSRDMHEVLPVNCPSQAFGDSRFTINGWVRR</sequence>
<keyword evidence="5" id="KW-0560">Oxidoreductase</keyword>
<dbReference type="GO" id="GO:0051213">
    <property type="term" value="F:dioxygenase activity"/>
    <property type="evidence" value="ECO:0007669"/>
    <property type="project" value="UniProtKB-KW"/>
</dbReference>
<keyword evidence="4" id="KW-0223">Dioxygenase</keyword>
<evidence type="ECO:0000256" key="4">
    <source>
        <dbReference type="ARBA" id="ARBA00022964"/>
    </source>
</evidence>
<dbReference type="GO" id="GO:0016705">
    <property type="term" value="F:oxidoreductase activity, acting on paired donors, with incorporation or reduction of molecular oxygen"/>
    <property type="evidence" value="ECO:0007669"/>
    <property type="project" value="InterPro"/>
</dbReference>
<comment type="cofactor">
    <cofactor evidence="1">
        <name>L-ascorbate</name>
        <dbReference type="ChEBI" id="CHEBI:38290"/>
    </cofactor>
</comment>
<evidence type="ECO:0000256" key="5">
    <source>
        <dbReference type="ARBA" id="ARBA00023002"/>
    </source>
</evidence>
<dbReference type="InterPro" id="IPR051559">
    <property type="entry name" value="HIF_prolyl_hydroxylases"/>
</dbReference>
<dbReference type="GO" id="GO:0005506">
    <property type="term" value="F:iron ion binding"/>
    <property type="evidence" value="ECO:0007669"/>
    <property type="project" value="InterPro"/>
</dbReference>